<feature type="transmembrane region" description="Helical" evidence="1">
    <location>
        <begin position="15"/>
        <end position="37"/>
    </location>
</feature>
<organism evidence="2 3">
    <name type="scientific">Escovopsis weberi</name>
    <dbReference type="NCBI Taxonomy" id="150374"/>
    <lineage>
        <taxon>Eukaryota</taxon>
        <taxon>Fungi</taxon>
        <taxon>Dikarya</taxon>
        <taxon>Ascomycota</taxon>
        <taxon>Pezizomycotina</taxon>
        <taxon>Sordariomycetes</taxon>
        <taxon>Hypocreomycetidae</taxon>
        <taxon>Hypocreales</taxon>
        <taxon>Hypocreaceae</taxon>
        <taxon>Escovopsis</taxon>
    </lineage>
</organism>
<keyword evidence="1" id="KW-0812">Transmembrane</keyword>
<sequence length="128" mass="14044">MDLLQHEQQPAKVPLSGSVTGVLLSLASTTVLTLFFTQRGLAIKNWGRLPFVVWLVFAIYLDSYLFVFATAILQHSLGVNTSFAICEAAILLCLLFYVTTKIVRITSLNPFSESLLRLFVVGGGAPDH</sequence>
<reference evidence="2 3" key="1">
    <citation type="submission" date="2015-07" db="EMBL/GenBank/DDBJ databases">
        <title>The genome of the fungus Escovopsis weberi, a specialized disease agent of ant agriculture.</title>
        <authorList>
            <person name="de Man T.J."/>
            <person name="Stajich J.E."/>
            <person name="Kubicek C.P."/>
            <person name="Chenthamara K."/>
            <person name="Atanasova L."/>
            <person name="Druzhinina I.S."/>
            <person name="Birnbaum S."/>
            <person name="Barribeau S.M."/>
            <person name="Teiling C."/>
            <person name="Suen G."/>
            <person name="Currie C."/>
            <person name="Gerardo N.M."/>
        </authorList>
    </citation>
    <scope>NUCLEOTIDE SEQUENCE [LARGE SCALE GENOMIC DNA]</scope>
</reference>
<evidence type="ECO:0000313" key="3">
    <source>
        <dbReference type="Proteomes" id="UP000053831"/>
    </source>
</evidence>
<dbReference type="OrthoDB" id="3210850at2759"/>
<accession>A0A0M8N9T1</accession>
<name>A0A0M8N9T1_ESCWE</name>
<dbReference type="PANTHER" id="PTHR38848:SF3">
    <property type="entry name" value="G-PROTEIN COUPLED RECEPTORS FAMILY 3 PROFILE DOMAIN-CONTAINING PROTEIN"/>
    <property type="match status" value="1"/>
</dbReference>
<comment type="caution">
    <text evidence="2">The sequence shown here is derived from an EMBL/GenBank/DDBJ whole genome shotgun (WGS) entry which is preliminary data.</text>
</comment>
<feature type="transmembrane region" description="Helical" evidence="1">
    <location>
        <begin position="49"/>
        <end position="73"/>
    </location>
</feature>
<gene>
    <name evidence="2" type="ORF">ESCO_003616</name>
</gene>
<proteinExistence type="predicted"/>
<dbReference type="AlphaFoldDB" id="A0A0M8N9T1"/>
<evidence type="ECO:0000313" key="2">
    <source>
        <dbReference type="EMBL" id="KOS22961.1"/>
    </source>
</evidence>
<keyword evidence="1" id="KW-0472">Membrane</keyword>
<protein>
    <submittedName>
        <fullName evidence="2">Uncharacterized protein</fullName>
    </submittedName>
</protein>
<dbReference type="Proteomes" id="UP000053831">
    <property type="component" value="Unassembled WGS sequence"/>
</dbReference>
<evidence type="ECO:0000256" key="1">
    <source>
        <dbReference type="SAM" id="Phobius"/>
    </source>
</evidence>
<keyword evidence="3" id="KW-1185">Reference proteome</keyword>
<keyword evidence="1" id="KW-1133">Transmembrane helix</keyword>
<feature type="transmembrane region" description="Helical" evidence="1">
    <location>
        <begin position="79"/>
        <end position="98"/>
    </location>
</feature>
<dbReference type="EMBL" id="LGSR01000002">
    <property type="protein sequence ID" value="KOS22961.1"/>
    <property type="molecule type" value="Genomic_DNA"/>
</dbReference>
<dbReference type="PANTHER" id="PTHR38848">
    <property type="entry name" value="G-PROTEIN COUPLED RECEPTORS FAMILY 3 PROFILE DOMAIN-CONTAINING PROTEIN"/>
    <property type="match status" value="1"/>
</dbReference>